<dbReference type="AlphaFoldDB" id="A0A6A6EWM7"/>
<dbReference type="EMBL" id="ML992906">
    <property type="protein sequence ID" value="KAF2206135.1"/>
    <property type="molecule type" value="Genomic_DNA"/>
</dbReference>
<organism evidence="1 2">
    <name type="scientific">Cercospora zeae-maydis SCOH1-5</name>
    <dbReference type="NCBI Taxonomy" id="717836"/>
    <lineage>
        <taxon>Eukaryota</taxon>
        <taxon>Fungi</taxon>
        <taxon>Dikarya</taxon>
        <taxon>Ascomycota</taxon>
        <taxon>Pezizomycotina</taxon>
        <taxon>Dothideomycetes</taxon>
        <taxon>Dothideomycetidae</taxon>
        <taxon>Mycosphaerellales</taxon>
        <taxon>Mycosphaerellaceae</taxon>
        <taxon>Cercospora</taxon>
    </lineage>
</organism>
<reference evidence="1" key="1">
    <citation type="journal article" date="2020" name="Stud. Mycol.">
        <title>101 Dothideomycetes genomes: a test case for predicting lifestyles and emergence of pathogens.</title>
        <authorList>
            <person name="Haridas S."/>
            <person name="Albert R."/>
            <person name="Binder M."/>
            <person name="Bloem J."/>
            <person name="Labutti K."/>
            <person name="Salamov A."/>
            <person name="Andreopoulos B."/>
            <person name="Baker S."/>
            <person name="Barry K."/>
            <person name="Bills G."/>
            <person name="Bluhm B."/>
            <person name="Cannon C."/>
            <person name="Castanera R."/>
            <person name="Culley D."/>
            <person name="Daum C."/>
            <person name="Ezra D."/>
            <person name="Gonzalez J."/>
            <person name="Henrissat B."/>
            <person name="Kuo A."/>
            <person name="Liang C."/>
            <person name="Lipzen A."/>
            <person name="Lutzoni F."/>
            <person name="Magnuson J."/>
            <person name="Mondo S."/>
            <person name="Nolan M."/>
            <person name="Ohm R."/>
            <person name="Pangilinan J."/>
            <person name="Park H.-J."/>
            <person name="Ramirez L."/>
            <person name="Alfaro M."/>
            <person name="Sun H."/>
            <person name="Tritt A."/>
            <person name="Yoshinaga Y."/>
            <person name="Zwiers L.-H."/>
            <person name="Turgeon B."/>
            <person name="Goodwin S."/>
            <person name="Spatafora J."/>
            <person name="Crous P."/>
            <person name="Grigoriev I."/>
        </authorList>
    </citation>
    <scope>NUCLEOTIDE SEQUENCE</scope>
    <source>
        <strain evidence="1">SCOH1-5</strain>
    </source>
</reference>
<keyword evidence="2" id="KW-1185">Reference proteome</keyword>
<evidence type="ECO:0000313" key="1">
    <source>
        <dbReference type="EMBL" id="KAF2206135.1"/>
    </source>
</evidence>
<gene>
    <name evidence="1" type="ORF">CERZMDRAFT_108126</name>
</gene>
<protein>
    <submittedName>
        <fullName evidence="1">Uncharacterized protein</fullName>
    </submittedName>
</protein>
<evidence type="ECO:0000313" key="2">
    <source>
        <dbReference type="Proteomes" id="UP000799539"/>
    </source>
</evidence>
<proteinExistence type="predicted"/>
<dbReference type="Proteomes" id="UP000799539">
    <property type="component" value="Unassembled WGS sequence"/>
</dbReference>
<name>A0A6A6EWM7_9PEZI</name>
<sequence>MSRLKGILTIDLRQVLLVILIQIPNLDHLLNLLQWRMSVKNLQIIRVTKLLLDRIVPMFTRVILIQATIMKTKLHKLVSIALE</sequence>
<accession>A0A6A6EWM7</accession>